<dbReference type="InterPro" id="IPR001296">
    <property type="entry name" value="Glyco_trans_1"/>
</dbReference>
<feature type="domain" description="Glycosyl transferase family 1" evidence="5">
    <location>
        <begin position="347"/>
        <end position="457"/>
    </location>
</feature>
<evidence type="ECO:0000259" key="6">
    <source>
        <dbReference type="Pfam" id="PF08323"/>
    </source>
</evidence>
<evidence type="ECO:0000313" key="7">
    <source>
        <dbReference type="EMBL" id="THD69956.1"/>
    </source>
</evidence>
<feature type="domain" description="Starch synthase catalytic" evidence="6">
    <location>
        <begin position="5"/>
        <end position="259"/>
    </location>
</feature>
<comment type="catalytic activity">
    <reaction evidence="1">
        <text>[(1-&gt;4)-alpha-D-glucosyl](n) + ADP-alpha-D-glucose = [(1-&gt;4)-alpha-D-glucosyl](n+1) + ADP + H(+)</text>
        <dbReference type="Rhea" id="RHEA:18189"/>
        <dbReference type="Rhea" id="RHEA-COMP:9584"/>
        <dbReference type="Rhea" id="RHEA-COMP:9587"/>
        <dbReference type="ChEBI" id="CHEBI:15378"/>
        <dbReference type="ChEBI" id="CHEBI:15444"/>
        <dbReference type="ChEBI" id="CHEBI:57498"/>
        <dbReference type="ChEBI" id="CHEBI:456216"/>
        <dbReference type="EC" id="2.4.1.21"/>
    </reaction>
</comment>
<organism evidence="7 8">
    <name type="scientific">Robertkochia marina</name>
    <dbReference type="NCBI Taxonomy" id="1227945"/>
    <lineage>
        <taxon>Bacteria</taxon>
        <taxon>Pseudomonadati</taxon>
        <taxon>Bacteroidota</taxon>
        <taxon>Flavobacteriia</taxon>
        <taxon>Flavobacteriales</taxon>
        <taxon>Flavobacteriaceae</taxon>
        <taxon>Robertkochia</taxon>
    </lineage>
</organism>
<keyword evidence="3" id="KW-0328">Glycosyltransferase</keyword>
<dbReference type="EC" id="2.4.1.21" evidence="2"/>
<dbReference type="OrthoDB" id="9808590at2"/>
<comment type="caution">
    <text evidence="7">The sequence shown here is derived from an EMBL/GenBank/DDBJ whole genome shotgun (WGS) entry which is preliminary data.</text>
</comment>
<sequence length="521" mass="59801">MKKHFLFVAAENDGIANCKAGGMADVVRDVPRQIAEFGDRVTVITPSYGRLHHRAKFIEKIKFSYRGQEDEAELYEVTGKKPHERIRHFVWHHREFRPGDIAHIYFNDPDKPFYTDTLTFSRFGAIVAEAIYKGVFDKVDIVHLHDWHASFLLLLREYHERYHALKKIRMVYSIHNLAIQGIRPLENDYGSLQAFFPDLNADHERIKDPRYLDCFNLMAIGIRFSDAVHTVSPSYMIDIQQPSNPPGFIGGEGLEEDLKNAAEEGRLFGILNGCNYKGYHQPELGKFFLTALKTTLRWLQMADKKYKAHFLAHTGEKIAALLEAPPTMVCGSVARLTEQKFFFFKEDPSLLATMLDDLEAKGGVYVLVGTGAPEYERLFRAMSRRHKSLIFINGQSEEVIDGLYAESDLYIMPSLFEPCGISQMLAMRNGQPCLVHHTGGLKDTVRHMETGFAFDGDTFAEKKTDFIKVFEAALEVFFNDKEKWQKIREKAAAERFTWKRSVKAYYKELYQIKVPEKAVGN</sequence>
<protein>
    <recommendedName>
        <fullName evidence="2">starch synthase</fullName>
        <ecNumber evidence="2">2.4.1.21</ecNumber>
    </recommendedName>
</protein>
<dbReference type="RefSeq" id="WP_136335444.1">
    <property type="nucleotide sequence ID" value="NZ_QXMP01000002.1"/>
</dbReference>
<dbReference type="EMBL" id="SSMC01000001">
    <property type="protein sequence ID" value="THD69956.1"/>
    <property type="molecule type" value="Genomic_DNA"/>
</dbReference>
<proteinExistence type="predicted"/>
<dbReference type="Proteomes" id="UP000305939">
    <property type="component" value="Unassembled WGS sequence"/>
</dbReference>
<reference evidence="7 8" key="1">
    <citation type="submission" date="2019-04" db="EMBL/GenBank/DDBJ databases">
        <title>Draft genome sequence of Robertkochia marina CC-AMO-30D.</title>
        <authorList>
            <person name="Hameed A."/>
            <person name="Lin S.-Y."/>
            <person name="Shahina M."/>
            <person name="Lai W.-A."/>
            <person name="Young C.-C."/>
        </authorList>
    </citation>
    <scope>NUCLEOTIDE SEQUENCE [LARGE SCALE GENOMIC DNA]</scope>
    <source>
        <strain evidence="7 8">CC-AMO-30D</strain>
    </source>
</reference>
<dbReference type="GO" id="GO:0005978">
    <property type="term" value="P:glycogen biosynthetic process"/>
    <property type="evidence" value="ECO:0007669"/>
    <property type="project" value="TreeGrafter"/>
</dbReference>
<gene>
    <name evidence="7" type="ORF">E7Z59_06415</name>
</gene>
<dbReference type="PANTHER" id="PTHR45825">
    <property type="entry name" value="GRANULE-BOUND STARCH SYNTHASE 1, CHLOROPLASTIC/AMYLOPLASTIC"/>
    <property type="match status" value="1"/>
</dbReference>
<dbReference type="Gene3D" id="3.40.50.2000">
    <property type="entry name" value="Glycogen Phosphorylase B"/>
    <property type="match status" value="2"/>
</dbReference>
<name>A0A4S3M471_9FLAO</name>
<dbReference type="GO" id="GO:0005829">
    <property type="term" value="C:cytosol"/>
    <property type="evidence" value="ECO:0007669"/>
    <property type="project" value="TreeGrafter"/>
</dbReference>
<evidence type="ECO:0000256" key="2">
    <source>
        <dbReference type="ARBA" id="ARBA00012588"/>
    </source>
</evidence>
<keyword evidence="4" id="KW-0808">Transferase</keyword>
<evidence type="ECO:0000259" key="5">
    <source>
        <dbReference type="Pfam" id="PF00534"/>
    </source>
</evidence>
<evidence type="ECO:0000256" key="4">
    <source>
        <dbReference type="ARBA" id="ARBA00022679"/>
    </source>
</evidence>
<keyword evidence="8" id="KW-1185">Reference proteome</keyword>
<dbReference type="Pfam" id="PF08323">
    <property type="entry name" value="Glyco_transf_5"/>
    <property type="match status" value="1"/>
</dbReference>
<accession>A0A4S3M471</accession>
<dbReference type="PANTHER" id="PTHR45825:SF11">
    <property type="entry name" value="ALPHA AMYLASE DOMAIN-CONTAINING PROTEIN"/>
    <property type="match status" value="1"/>
</dbReference>
<dbReference type="AlphaFoldDB" id="A0A4S3M471"/>
<evidence type="ECO:0000256" key="3">
    <source>
        <dbReference type="ARBA" id="ARBA00022676"/>
    </source>
</evidence>
<dbReference type="GO" id="GO:0009011">
    <property type="term" value="F:alpha-1,4-glucan glucosyltransferase (ADP-glucose donor) activity"/>
    <property type="evidence" value="ECO:0007669"/>
    <property type="project" value="UniProtKB-EC"/>
</dbReference>
<evidence type="ECO:0000313" key="8">
    <source>
        <dbReference type="Proteomes" id="UP000305939"/>
    </source>
</evidence>
<dbReference type="InterPro" id="IPR013534">
    <property type="entry name" value="Starch_synth_cat_dom"/>
</dbReference>
<dbReference type="Pfam" id="PF00534">
    <property type="entry name" value="Glycos_transf_1"/>
    <property type="match status" value="1"/>
</dbReference>
<evidence type="ECO:0000256" key="1">
    <source>
        <dbReference type="ARBA" id="ARBA00001478"/>
    </source>
</evidence>
<dbReference type="SUPFAM" id="SSF53756">
    <property type="entry name" value="UDP-Glycosyltransferase/glycogen phosphorylase"/>
    <property type="match status" value="1"/>
</dbReference>